<feature type="non-terminal residue" evidence="1">
    <location>
        <position position="61"/>
    </location>
</feature>
<dbReference type="RefSeq" id="WP_207087378.1">
    <property type="nucleotide sequence ID" value="NZ_JAFLQW010000192.1"/>
</dbReference>
<comment type="caution">
    <text evidence="1">The sequence shown here is derived from an EMBL/GenBank/DDBJ whole genome shotgun (WGS) entry which is preliminary data.</text>
</comment>
<organism evidence="1 2">
    <name type="scientific">Phormidium pseudopriestleyi FRX01</name>
    <dbReference type="NCBI Taxonomy" id="1759528"/>
    <lineage>
        <taxon>Bacteria</taxon>
        <taxon>Bacillati</taxon>
        <taxon>Cyanobacteriota</taxon>
        <taxon>Cyanophyceae</taxon>
        <taxon>Oscillatoriophycideae</taxon>
        <taxon>Oscillatoriales</taxon>
        <taxon>Oscillatoriaceae</taxon>
        <taxon>Phormidium</taxon>
    </lineage>
</organism>
<name>A0ABS3FNZ2_9CYAN</name>
<protein>
    <submittedName>
        <fullName evidence="1">Uncharacterized protein</fullName>
    </submittedName>
</protein>
<reference evidence="1 2" key="1">
    <citation type="submission" date="2021-03" db="EMBL/GenBank/DDBJ databases">
        <title>Metabolic Capacity of the Antarctic Cyanobacterium Phormidium pseudopriestleyi that Sustains Oxygenic Photosynthesis in the Presence of Hydrogen Sulfide.</title>
        <authorList>
            <person name="Lumian J.E."/>
            <person name="Jungblut A.D."/>
            <person name="Dillon M.L."/>
            <person name="Hawes I."/>
            <person name="Doran P.T."/>
            <person name="Mackey T.J."/>
            <person name="Dick G.J."/>
            <person name="Grettenberger C.L."/>
            <person name="Sumner D.Y."/>
        </authorList>
    </citation>
    <scope>NUCLEOTIDE SEQUENCE [LARGE SCALE GENOMIC DNA]</scope>
    <source>
        <strain evidence="1 2">FRX01</strain>
    </source>
</reference>
<accession>A0ABS3FNZ2</accession>
<evidence type="ECO:0000313" key="2">
    <source>
        <dbReference type="Proteomes" id="UP000664844"/>
    </source>
</evidence>
<keyword evidence="2" id="KW-1185">Reference proteome</keyword>
<dbReference type="Proteomes" id="UP000664844">
    <property type="component" value="Unassembled WGS sequence"/>
</dbReference>
<proteinExistence type="predicted"/>
<sequence>MEENPKKPVRLLAKKGKNLKELKLTQFRIKVAGYRIAVFFDSGFQNLSIGSNGNEPFFRKK</sequence>
<evidence type="ECO:0000313" key="1">
    <source>
        <dbReference type="EMBL" id="MBO0348839.1"/>
    </source>
</evidence>
<dbReference type="EMBL" id="JAFLQW010000192">
    <property type="protein sequence ID" value="MBO0348839.1"/>
    <property type="molecule type" value="Genomic_DNA"/>
</dbReference>
<gene>
    <name evidence="1" type="ORF">J0895_06940</name>
</gene>